<dbReference type="Proteomes" id="UP000276029">
    <property type="component" value="Unassembled WGS sequence"/>
</dbReference>
<dbReference type="InterPro" id="IPR023650">
    <property type="entry name" value="Beta-lactam_class-A_AS"/>
</dbReference>
<dbReference type="KEGG" id="smic:SmB9_28990"/>
<dbReference type="Proteomes" id="UP000275727">
    <property type="component" value="Chromosome"/>
</dbReference>
<evidence type="ECO:0000259" key="9">
    <source>
        <dbReference type="Pfam" id="PF13354"/>
    </source>
</evidence>
<evidence type="ECO:0000256" key="4">
    <source>
        <dbReference type="ARBA" id="ARBA00022801"/>
    </source>
</evidence>
<reference evidence="11 13" key="2">
    <citation type="submission" date="2018-10" db="EMBL/GenBank/DDBJ databases">
        <title>Genomic Encyclopedia of Type Strains, Phase IV (KMG-IV): sequencing the most valuable type-strain genomes for metagenomic binning, comparative biology and taxonomic classification.</title>
        <authorList>
            <person name="Goeker M."/>
        </authorList>
    </citation>
    <scope>NUCLEOTIDE SEQUENCE [LARGE SCALE GENOMIC DNA]</scope>
    <source>
        <strain evidence="11 13">DSM 19791</strain>
    </source>
</reference>
<dbReference type="PANTHER" id="PTHR35333">
    <property type="entry name" value="BETA-LACTAMASE"/>
    <property type="match status" value="1"/>
</dbReference>
<dbReference type="GO" id="GO:0046677">
    <property type="term" value="P:response to antibiotic"/>
    <property type="evidence" value="ECO:0007669"/>
    <property type="project" value="UniProtKB-UniRule"/>
</dbReference>
<evidence type="ECO:0000313" key="11">
    <source>
        <dbReference type="EMBL" id="RKS92220.1"/>
    </source>
</evidence>
<dbReference type="InterPro" id="IPR000871">
    <property type="entry name" value="Beta-lactam_class-A"/>
</dbReference>
<feature type="signal peptide" evidence="8">
    <location>
        <begin position="1"/>
        <end position="27"/>
    </location>
</feature>
<dbReference type="RefSeq" id="WP_121049438.1">
    <property type="nucleotide sequence ID" value="NZ_AP018711.1"/>
</dbReference>
<feature type="region of interest" description="Disordered" evidence="7">
    <location>
        <begin position="165"/>
        <end position="184"/>
    </location>
</feature>
<dbReference type="InterPro" id="IPR012338">
    <property type="entry name" value="Beta-lactam/transpept-like"/>
</dbReference>
<reference evidence="10 12" key="1">
    <citation type="submission" date="2018-06" db="EMBL/GenBank/DDBJ databases">
        <title>Complete Genome Sequence of the Microcystin-Degrading Bacterium Sphingosinicella microcystinivorans Strain B-9.</title>
        <authorList>
            <person name="Jin H."/>
            <person name="Nishizawa T."/>
            <person name="Guo Y."/>
            <person name="Nishizawa A."/>
            <person name="Park H."/>
            <person name="Kato H."/>
            <person name="Tsuji K."/>
            <person name="Harada K."/>
        </authorList>
    </citation>
    <scope>NUCLEOTIDE SEQUENCE [LARGE SCALE GENOMIC DNA]</scope>
    <source>
        <strain evidence="10 12">B9</strain>
    </source>
</reference>
<evidence type="ECO:0000256" key="8">
    <source>
        <dbReference type="SAM" id="SignalP"/>
    </source>
</evidence>
<dbReference type="AlphaFoldDB" id="A0AAD1D7I3"/>
<dbReference type="PRINTS" id="PR00118">
    <property type="entry name" value="BLACTAMASEA"/>
</dbReference>
<dbReference type="EMBL" id="RBWX01000007">
    <property type="protein sequence ID" value="RKS92220.1"/>
    <property type="molecule type" value="Genomic_DNA"/>
</dbReference>
<comment type="catalytic activity">
    <reaction evidence="1 6">
        <text>a beta-lactam + H2O = a substituted beta-amino acid</text>
        <dbReference type="Rhea" id="RHEA:20401"/>
        <dbReference type="ChEBI" id="CHEBI:15377"/>
        <dbReference type="ChEBI" id="CHEBI:35627"/>
        <dbReference type="ChEBI" id="CHEBI:140347"/>
        <dbReference type="EC" id="3.5.2.6"/>
    </reaction>
</comment>
<feature type="chain" id="PRO_5042082595" description="Beta-lactamase" evidence="8">
    <location>
        <begin position="28"/>
        <end position="294"/>
    </location>
</feature>
<keyword evidence="4 6" id="KW-0378">Hydrolase</keyword>
<dbReference type="Gene3D" id="3.40.710.10">
    <property type="entry name" value="DD-peptidase/beta-lactamase superfamily"/>
    <property type="match status" value="1"/>
</dbReference>
<evidence type="ECO:0000256" key="6">
    <source>
        <dbReference type="RuleBase" id="RU361140"/>
    </source>
</evidence>
<dbReference type="GO" id="GO:0030655">
    <property type="term" value="P:beta-lactam antibiotic catabolic process"/>
    <property type="evidence" value="ECO:0007669"/>
    <property type="project" value="InterPro"/>
</dbReference>
<evidence type="ECO:0000256" key="3">
    <source>
        <dbReference type="ARBA" id="ARBA00012865"/>
    </source>
</evidence>
<accession>A0AAD1D7I3</accession>
<evidence type="ECO:0000256" key="1">
    <source>
        <dbReference type="ARBA" id="ARBA00001526"/>
    </source>
</evidence>
<dbReference type="EMBL" id="AP018711">
    <property type="protein sequence ID" value="BBE35241.1"/>
    <property type="molecule type" value="Genomic_DNA"/>
</dbReference>
<dbReference type="PANTHER" id="PTHR35333:SF3">
    <property type="entry name" value="BETA-LACTAMASE-TYPE TRANSPEPTIDASE FOLD CONTAINING PROTEIN"/>
    <property type="match status" value="1"/>
</dbReference>
<dbReference type="Pfam" id="PF13354">
    <property type="entry name" value="Beta-lactamase2"/>
    <property type="match status" value="1"/>
</dbReference>
<keyword evidence="5 6" id="KW-0046">Antibiotic resistance</keyword>
<name>A0AAD1D7I3_SPHMI</name>
<dbReference type="SUPFAM" id="SSF56601">
    <property type="entry name" value="beta-lactamase/transpeptidase-like"/>
    <property type="match status" value="1"/>
</dbReference>
<evidence type="ECO:0000313" key="10">
    <source>
        <dbReference type="EMBL" id="BBE35241.1"/>
    </source>
</evidence>
<keyword evidence="8" id="KW-0732">Signal</keyword>
<dbReference type="InterPro" id="IPR045155">
    <property type="entry name" value="Beta-lactam_cat"/>
</dbReference>
<evidence type="ECO:0000313" key="12">
    <source>
        <dbReference type="Proteomes" id="UP000275727"/>
    </source>
</evidence>
<sequence length="294" mass="31134">MTARYTRRFALAGIGATVLATGMPARAASETLRRLEEIEARSGGRIGFFVRDTGSRRAIAHRADERFAMASTFKAPLAAAVLAGGEAGEFRLDRRIPYTAGDLLEYAPVTKRHVSEGAMSIEDLCAAIVELSDNTAANLLLPLVGGPAGFTRWLRGIGDTETRLDRTEPTLNANTPGDPRDTTTPRAMAATLERLLVSDAVLPQAARDRLTGWMVASPTGRDRLRAGLPVDWRVGDKTGTGMNGAVNVIAILWPPKASAPLIAAIYMDGSKAPLADLNAAHAALGGLIAAWHAS</sequence>
<protein>
    <recommendedName>
        <fullName evidence="3 6">Beta-lactamase</fullName>
        <ecNumber evidence="3 6">3.5.2.6</ecNumber>
    </recommendedName>
</protein>
<dbReference type="NCBIfam" id="NF033103">
    <property type="entry name" value="bla_class_A"/>
    <property type="match status" value="1"/>
</dbReference>
<proteinExistence type="inferred from homology"/>
<comment type="similarity">
    <text evidence="2 6">Belongs to the class-A beta-lactamase family.</text>
</comment>
<dbReference type="EC" id="3.5.2.6" evidence="3 6"/>
<evidence type="ECO:0000256" key="2">
    <source>
        <dbReference type="ARBA" id="ARBA00009009"/>
    </source>
</evidence>
<organism evidence="10 12">
    <name type="scientific">Sphingosinicella microcystinivorans</name>
    <dbReference type="NCBI Taxonomy" id="335406"/>
    <lineage>
        <taxon>Bacteria</taxon>
        <taxon>Pseudomonadati</taxon>
        <taxon>Pseudomonadota</taxon>
        <taxon>Alphaproteobacteria</taxon>
        <taxon>Sphingomonadales</taxon>
        <taxon>Sphingosinicellaceae</taxon>
        <taxon>Sphingosinicella</taxon>
    </lineage>
</organism>
<keyword evidence="13" id="KW-1185">Reference proteome</keyword>
<dbReference type="PROSITE" id="PS00146">
    <property type="entry name" value="BETA_LACTAMASE_A"/>
    <property type="match status" value="1"/>
</dbReference>
<evidence type="ECO:0000256" key="5">
    <source>
        <dbReference type="ARBA" id="ARBA00023251"/>
    </source>
</evidence>
<feature type="domain" description="Beta-lactamase class A catalytic" evidence="9">
    <location>
        <begin position="47"/>
        <end position="266"/>
    </location>
</feature>
<evidence type="ECO:0000313" key="13">
    <source>
        <dbReference type="Proteomes" id="UP000276029"/>
    </source>
</evidence>
<evidence type="ECO:0000256" key="7">
    <source>
        <dbReference type="SAM" id="MobiDB-lite"/>
    </source>
</evidence>
<gene>
    <name evidence="10" type="primary">bla</name>
    <name evidence="11" type="ORF">DFR51_1805</name>
    <name evidence="10" type="ORF">SmB9_28990</name>
</gene>
<dbReference type="GO" id="GO:0008800">
    <property type="term" value="F:beta-lactamase activity"/>
    <property type="evidence" value="ECO:0007669"/>
    <property type="project" value="UniProtKB-UniRule"/>
</dbReference>